<dbReference type="GO" id="GO:0015424">
    <property type="term" value="F:ABC-type amino acid transporter activity"/>
    <property type="evidence" value="ECO:0007669"/>
    <property type="project" value="InterPro"/>
</dbReference>
<dbReference type="InterPro" id="IPR050086">
    <property type="entry name" value="MetN_ABC_transporter-like"/>
</dbReference>
<comment type="similarity">
    <text evidence="1">Belongs to the ABC transporter superfamily.</text>
</comment>
<dbReference type="SUPFAM" id="SSF52540">
    <property type="entry name" value="P-loop containing nucleoside triphosphate hydrolases"/>
    <property type="match status" value="1"/>
</dbReference>
<evidence type="ECO:0000256" key="2">
    <source>
        <dbReference type="ARBA" id="ARBA00022448"/>
    </source>
</evidence>
<dbReference type="GO" id="GO:0016887">
    <property type="term" value="F:ATP hydrolysis activity"/>
    <property type="evidence" value="ECO:0007669"/>
    <property type="project" value="InterPro"/>
</dbReference>
<dbReference type="SMART" id="SM00382">
    <property type="entry name" value="AAA"/>
    <property type="match status" value="1"/>
</dbReference>
<dbReference type="PROSITE" id="PS00211">
    <property type="entry name" value="ABC_TRANSPORTER_1"/>
    <property type="match status" value="1"/>
</dbReference>
<evidence type="ECO:0000313" key="7">
    <source>
        <dbReference type="Proteomes" id="UP000655830"/>
    </source>
</evidence>
<accession>A0A926ICW4</accession>
<dbReference type="Gene3D" id="3.40.50.300">
    <property type="entry name" value="P-loop containing nucleotide triphosphate hydrolases"/>
    <property type="match status" value="1"/>
</dbReference>
<sequence length="232" mass="25372">MLHIENLYKSFGSNAVLKGVNLHIYPGEILVVVGPSGGGKTTLLRSINYLEKCESGSICLGNNYLLKDGRYASKQDLKAIRRNIGLVFQNFNLFPHLSVIENITEAPTRVLGIAKEKATQDALNILGFLGLSGKANSYPYELSGGQKQRVAIGRALALNPKLMCFDEPTSALDPALTDDVANLIKSLKVKGMSMLIITHDMEFAKKVADRIVSMDQGQITNEHMYDNEKTGS</sequence>
<dbReference type="InterPro" id="IPR030679">
    <property type="entry name" value="ABC_ATPase_HisP-typ"/>
</dbReference>
<evidence type="ECO:0000313" key="6">
    <source>
        <dbReference type="EMBL" id="MBC8577971.1"/>
    </source>
</evidence>
<keyword evidence="2" id="KW-0813">Transport</keyword>
<gene>
    <name evidence="6" type="ORF">H8718_00255</name>
</gene>
<dbReference type="PIRSF" id="PIRSF039085">
    <property type="entry name" value="ABC_ATPase_HisP"/>
    <property type="match status" value="1"/>
</dbReference>
<dbReference type="Proteomes" id="UP000655830">
    <property type="component" value="Unassembled WGS sequence"/>
</dbReference>
<dbReference type="PANTHER" id="PTHR43166:SF4">
    <property type="entry name" value="PHOSPHONATES IMPORT ATP-BINDING PROTEIN PHNC"/>
    <property type="match status" value="1"/>
</dbReference>
<dbReference type="RefSeq" id="WP_249331091.1">
    <property type="nucleotide sequence ID" value="NZ_JACRSY010000001.1"/>
</dbReference>
<evidence type="ECO:0000256" key="1">
    <source>
        <dbReference type="ARBA" id="ARBA00005417"/>
    </source>
</evidence>
<organism evidence="6 7">
    <name type="scientific">Zhenhengia yiwuensis</name>
    <dbReference type="NCBI Taxonomy" id="2763666"/>
    <lineage>
        <taxon>Bacteria</taxon>
        <taxon>Bacillati</taxon>
        <taxon>Bacillota</taxon>
        <taxon>Clostridia</taxon>
        <taxon>Lachnospirales</taxon>
        <taxon>Lachnospiraceae</taxon>
        <taxon>Zhenhengia</taxon>
    </lineage>
</organism>
<protein>
    <submittedName>
        <fullName evidence="6">Amino acid ABC transporter ATP-binding protein</fullName>
    </submittedName>
</protein>
<reference evidence="6" key="1">
    <citation type="submission" date="2020-08" db="EMBL/GenBank/DDBJ databases">
        <title>Genome public.</title>
        <authorList>
            <person name="Liu C."/>
            <person name="Sun Q."/>
        </authorList>
    </citation>
    <scope>NUCLEOTIDE SEQUENCE</scope>
    <source>
        <strain evidence="6">NSJ-12</strain>
    </source>
</reference>
<dbReference type="InterPro" id="IPR003593">
    <property type="entry name" value="AAA+_ATPase"/>
</dbReference>
<dbReference type="InterPro" id="IPR027417">
    <property type="entry name" value="P-loop_NTPase"/>
</dbReference>
<dbReference type="Pfam" id="PF00005">
    <property type="entry name" value="ABC_tran"/>
    <property type="match status" value="1"/>
</dbReference>
<dbReference type="InterPro" id="IPR017871">
    <property type="entry name" value="ABC_transporter-like_CS"/>
</dbReference>
<evidence type="ECO:0000259" key="5">
    <source>
        <dbReference type="PROSITE" id="PS50893"/>
    </source>
</evidence>
<evidence type="ECO:0000256" key="3">
    <source>
        <dbReference type="ARBA" id="ARBA00022741"/>
    </source>
</evidence>
<dbReference type="PROSITE" id="PS50893">
    <property type="entry name" value="ABC_TRANSPORTER_2"/>
    <property type="match status" value="1"/>
</dbReference>
<keyword evidence="3" id="KW-0547">Nucleotide-binding</keyword>
<keyword evidence="4 6" id="KW-0067">ATP-binding</keyword>
<dbReference type="GO" id="GO:0005524">
    <property type="term" value="F:ATP binding"/>
    <property type="evidence" value="ECO:0007669"/>
    <property type="project" value="UniProtKB-KW"/>
</dbReference>
<comment type="caution">
    <text evidence="6">The sequence shown here is derived from an EMBL/GenBank/DDBJ whole genome shotgun (WGS) entry which is preliminary data.</text>
</comment>
<evidence type="ECO:0000256" key="4">
    <source>
        <dbReference type="ARBA" id="ARBA00022840"/>
    </source>
</evidence>
<dbReference type="AlphaFoldDB" id="A0A926ICW4"/>
<dbReference type="EMBL" id="JACRSY010000001">
    <property type="protein sequence ID" value="MBC8577971.1"/>
    <property type="molecule type" value="Genomic_DNA"/>
</dbReference>
<keyword evidence="7" id="KW-1185">Reference proteome</keyword>
<feature type="domain" description="ABC transporter" evidence="5">
    <location>
        <begin position="2"/>
        <end position="232"/>
    </location>
</feature>
<dbReference type="PANTHER" id="PTHR43166">
    <property type="entry name" value="AMINO ACID IMPORT ATP-BINDING PROTEIN"/>
    <property type="match status" value="1"/>
</dbReference>
<dbReference type="InterPro" id="IPR003439">
    <property type="entry name" value="ABC_transporter-like_ATP-bd"/>
</dbReference>
<proteinExistence type="inferred from homology"/>
<name>A0A926ICW4_9FIRM</name>